<gene>
    <name evidence="3" type="ORF">FRACYDRAFT_249444</name>
</gene>
<proteinExistence type="predicted"/>
<dbReference type="InterPro" id="IPR018490">
    <property type="entry name" value="cNMP-bd_dom_sf"/>
</dbReference>
<dbReference type="Gene3D" id="2.60.120.10">
    <property type="entry name" value="Jelly Rolls"/>
    <property type="match status" value="1"/>
</dbReference>
<protein>
    <recommendedName>
        <fullName evidence="2">Cyclic nucleotide-binding domain-containing protein</fullName>
    </recommendedName>
</protein>
<dbReference type="SUPFAM" id="SSF51206">
    <property type="entry name" value="cAMP-binding domain-like"/>
    <property type="match status" value="1"/>
</dbReference>
<dbReference type="EMBL" id="KV784379">
    <property type="protein sequence ID" value="OEU08552.1"/>
    <property type="molecule type" value="Genomic_DNA"/>
</dbReference>
<dbReference type="Proteomes" id="UP000095751">
    <property type="component" value="Unassembled WGS sequence"/>
</dbReference>
<evidence type="ECO:0000313" key="3">
    <source>
        <dbReference type="EMBL" id="OEU08552.1"/>
    </source>
</evidence>
<feature type="compositionally biased region" description="Low complexity" evidence="1">
    <location>
        <begin position="107"/>
        <end position="129"/>
    </location>
</feature>
<feature type="region of interest" description="Disordered" evidence="1">
    <location>
        <begin position="87"/>
        <end position="129"/>
    </location>
</feature>
<dbReference type="KEGG" id="fcy:FRACYDRAFT_249444"/>
<keyword evidence="4" id="KW-1185">Reference proteome</keyword>
<dbReference type="CDD" id="cd00038">
    <property type="entry name" value="CAP_ED"/>
    <property type="match status" value="1"/>
</dbReference>
<dbReference type="Pfam" id="PF04831">
    <property type="entry name" value="POPDC1-3"/>
    <property type="match status" value="1"/>
</dbReference>
<dbReference type="PROSITE" id="PS50042">
    <property type="entry name" value="CNMP_BINDING_3"/>
    <property type="match status" value="1"/>
</dbReference>
<dbReference type="InParanoid" id="A0A1E7ERL6"/>
<reference evidence="3 4" key="1">
    <citation type="submission" date="2016-09" db="EMBL/GenBank/DDBJ databases">
        <title>Extensive genetic diversity and differential bi-allelic expression allows diatom success in the polar Southern Ocean.</title>
        <authorList>
            <consortium name="DOE Joint Genome Institute"/>
            <person name="Mock T."/>
            <person name="Otillar R.P."/>
            <person name="Strauss J."/>
            <person name="Dupont C."/>
            <person name="Frickenhaus S."/>
            <person name="Maumus F."/>
            <person name="Mcmullan M."/>
            <person name="Sanges R."/>
            <person name="Schmutz J."/>
            <person name="Toseland A."/>
            <person name="Valas R."/>
            <person name="Veluchamy A."/>
            <person name="Ward B.J."/>
            <person name="Allen A."/>
            <person name="Barry K."/>
            <person name="Falciatore A."/>
            <person name="Ferrante M."/>
            <person name="Fortunato A.E."/>
            <person name="Gloeckner G."/>
            <person name="Gruber A."/>
            <person name="Hipkin R."/>
            <person name="Janech M."/>
            <person name="Kroth P."/>
            <person name="Leese F."/>
            <person name="Lindquist E."/>
            <person name="Lyon B.R."/>
            <person name="Martin J."/>
            <person name="Mayer C."/>
            <person name="Parker M."/>
            <person name="Quesneville H."/>
            <person name="Raymond J."/>
            <person name="Uhlig C."/>
            <person name="Valentin K.U."/>
            <person name="Worden A.Z."/>
            <person name="Armbrust E.V."/>
            <person name="Bowler C."/>
            <person name="Green B."/>
            <person name="Moulton V."/>
            <person name="Van Oosterhout C."/>
            <person name="Grigoriev I."/>
        </authorList>
    </citation>
    <scope>NUCLEOTIDE SEQUENCE [LARGE SCALE GENOMIC DNA]</scope>
    <source>
        <strain evidence="3 4">CCMP1102</strain>
    </source>
</reference>
<sequence>MVSIMSRHASRTFLSSSRLFRTKSNSAVDGSIRRRSALFLHRQHNSNSISISCYCRRQIIICAHNDGRRISTGTLILRSKKNSSISTGISRSRTAATPVRSIDKVSNSRCTSSSSPSSSSSQSGLTSQPSSASSSVLPLWIVNHPSSIAIVPILGNLAYASLAGGFLCNDLLSLRLLLISGYSGLVTYHALRPTPLRIPLRWSAFFVLVNTTMAVMLLMDRLPPTLTKEEEELHIEHFAPLRRKQFKALMDIAQTVIYPPGTVLTTANQPCTQLYFIVKGTAIMTNSKGEHISKLQRGGFPNCMSFQRSGWDAVVRNTTPNGNCAYGTIRVSNNNDDNDNEGVECLVWKDDELLALLDDGGDGGGDNNNNDGYGGDIRLRFDHVVIEAVIRRLLVDSEGANVTDYIRVISKGWAADKAVHLQKFQSMTRVSKD</sequence>
<organism evidence="3 4">
    <name type="scientific">Fragilariopsis cylindrus CCMP1102</name>
    <dbReference type="NCBI Taxonomy" id="635003"/>
    <lineage>
        <taxon>Eukaryota</taxon>
        <taxon>Sar</taxon>
        <taxon>Stramenopiles</taxon>
        <taxon>Ochrophyta</taxon>
        <taxon>Bacillariophyta</taxon>
        <taxon>Bacillariophyceae</taxon>
        <taxon>Bacillariophycidae</taxon>
        <taxon>Bacillariales</taxon>
        <taxon>Bacillariaceae</taxon>
        <taxon>Fragilariopsis</taxon>
    </lineage>
</organism>
<dbReference type="InterPro" id="IPR000595">
    <property type="entry name" value="cNMP-bd_dom"/>
</dbReference>
<evidence type="ECO:0000313" key="4">
    <source>
        <dbReference type="Proteomes" id="UP000095751"/>
    </source>
</evidence>
<dbReference type="OrthoDB" id="10607903at2759"/>
<evidence type="ECO:0000259" key="2">
    <source>
        <dbReference type="PROSITE" id="PS50042"/>
    </source>
</evidence>
<feature type="domain" description="Cyclic nucleotide-binding" evidence="2">
    <location>
        <begin position="237"/>
        <end position="300"/>
    </location>
</feature>
<name>A0A1E7ERL6_9STRA</name>
<dbReference type="InterPro" id="IPR055272">
    <property type="entry name" value="POPDC1-3_dom"/>
</dbReference>
<dbReference type="AlphaFoldDB" id="A0A1E7ERL6"/>
<evidence type="ECO:0000256" key="1">
    <source>
        <dbReference type="SAM" id="MobiDB-lite"/>
    </source>
</evidence>
<dbReference type="InterPro" id="IPR014710">
    <property type="entry name" value="RmlC-like_jellyroll"/>
</dbReference>
<accession>A0A1E7ERL6</accession>